<evidence type="ECO:0000313" key="3">
    <source>
        <dbReference type="EMBL" id="NSJ51523.1"/>
    </source>
</evidence>
<reference evidence="3 4" key="1">
    <citation type="journal article" date="2020" name="Cell Host Microbe">
        <title>Functional and Genomic Variation between Human-Derived Isolates of Lachnospiraceae Reveals Inter- and Intra-Species Diversity.</title>
        <authorList>
            <person name="Sorbara M.T."/>
            <person name="Littmann E.R."/>
            <person name="Fontana E."/>
            <person name="Moody T.U."/>
            <person name="Kohout C.E."/>
            <person name="Gjonbalaj M."/>
            <person name="Eaton V."/>
            <person name="Seok R."/>
            <person name="Leiner I.M."/>
            <person name="Pamer E.G."/>
        </authorList>
    </citation>
    <scope>NUCLEOTIDE SEQUENCE [LARGE SCALE GENOMIC DNA]</scope>
    <source>
        <strain evidence="3 4">MSK.1.17</strain>
    </source>
</reference>
<dbReference type="Proteomes" id="UP000669239">
    <property type="component" value="Unassembled WGS sequence"/>
</dbReference>
<dbReference type="EMBL" id="JAKNGE010000044">
    <property type="protein sequence ID" value="MCG4748832.1"/>
    <property type="molecule type" value="Genomic_DNA"/>
</dbReference>
<dbReference type="GeneID" id="97205224"/>
<comment type="caution">
    <text evidence="2">The sequence shown here is derived from an EMBL/GenBank/DDBJ whole genome shotgun (WGS) entry which is preliminary data.</text>
</comment>
<dbReference type="Gene3D" id="1.10.10.60">
    <property type="entry name" value="Homeodomain-like"/>
    <property type="match status" value="1"/>
</dbReference>
<dbReference type="SUPFAM" id="SSF46689">
    <property type="entry name" value="Homeodomain-like"/>
    <property type="match status" value="1"/>
</dbReference>
<gene>
    <name evidence="3" type="ORF">G5B36_22825</name>
    <name evidence="2" type="ORF">L0N08_25785</name>
</gene>
<keyword evidence="4" id="KW-1185">Reference proteome</keyword>
<evidence type="ECO:0000313" key="5">
    <source>
        <dbReference type="Proteomes" id="UP001299608"/>
    </source>
</evidence>
<dbReference type="InterPro" id="IPR049739">
    <property type="entry name" value="YraL-like"/>
</dbReference>
<evidence type="ECO:0000259" key="1">
    <source>
        <dbReference type="Pfam" id="PF08765"/>
    </source>
</evidence>
<dbReference type="PANTHER" id="PTHR37812:SF1">
    <property type="entry name" value="MU-LIKE PROPHAGE FLUMU PROTEIN C"/>
    <property type="match status" value="1"/>
</dbReference>
<protein>
    <recommendedName>
        <fullName evidence="1">Mor transcription activator domain-containing protein</fullName>
    </recommendedName>
</protein>
<dbReference type="RefSeq" id="WP_117561050.1">
    <property type="nucleotide sequence ID" value="NZ_BAABZL010000001.1"/>
</dbReference>
<reference evidence="3" key="2">
    <citation type="submission" date="2020-02" db="EMBL/GenBank/DDBJ databases">
        <authorList>
            <person name="Littmann E."/>
            <person name="Sorbara M."/>
        </authorList>
    </citation>
    <scope>NUCLEOTIDE SEQUENCE</scope>
    <source>
        <strain evidence="3">MSK.1.17</strain>
    </source>
</reference>
<sequence>MRYQKANEILPVELVELIQDYIDGEYVYIPRKQENKKGWGETSRAREELQSRNIEIFVKYSQGLGIKDLAEQYFLSEKSIQRIVLQERKKSEGKQGSVPE</sequence>
<reference evidence="2" key="3">
    <citation type="submission" date="2022-01" db="EMBL/GenBank/DDBJ databases">
        <title>Collection of gut derived symbiotic bacterial strains cultured from healthy donors.</title>
        <authorList>
            <person name="Lin H."/>
            <person name="Kohout C."/>
            <person name="Waligurski E."/>
            <person name="Pamer E.G."/>
        </authorList>
    </citation>
    <scope>NUCLEOTIDE SEQUENCE</scope>
    <source>
        <strain evidence="2">DFI.6.55</strain>
    </source>
</reference>
<feature type="domain" description="Mor transcription activator" evidence="1">
    <location>
        <begin position="8"/>
        <end position="91"/>
    </location>
</feature>
<dbReference type="AlphaFoldDB" id="A0AAW5C3Z5"/>
<accession>A0AAW5C3Z5</accession>
<evidence type="ECO:0000313" key="4">
    <source>
        <dbReference type="Proteomes" id="UP000669239"/>
    </source>
</evidence>
<dbReference type="NCBIfam" id="NF040785">
    <property type="entry name" value="CD3324_fam"/>
    <property type="match status" value="1"/>
</dbReference>
<organism evidence="2 5">
    <name type="scientific">Enterocloster aldenensis</name>
    <dbReference type="NCBI Taxonomy" id="358742"/>
    <lineage>
        <taxon>Bacteria</taxon>
        <taxon>Bacillati</taxon>
        <taxon>Bacillota</taxon>
        <taxon>Clostridia</taxon>
        <taxon>Lachnospirales</taxon>
        <taxon>Lachnospiraceae</taxon>
        <taxon>Enterocloster</taxon>
    </lineage>
</organism>
<dbReference type="Proteomes" id="UP001299608">
    <property type="component" value="Unassembled WGS sequence"/>
</dbReference>
<evidence type="ECO:0000313" key="2">
    <source>
        <dbReference type="EMBL" id="MCG4748832.1"/>
    </source>
</evidence>
<proteinExistence type="predicted"/>
<name>A0AAW5C3Z5_9FIRM</name>
<dbReference type="InterPro" id="IPR052411">
    <property type="entry name" value="c-mor_Regulatory_Protein"/>
</dbReference>
<dbReference type="InterPro" id="IPR009057">
    <property type="entry name" value="Homeodomain-like_sf"/>
</dbReference>
<dbReference type="InterPro" id="IPR014875">
    <property type="entry name" value="Mor_transcription_activator"/>
</dbReference>
<dbReference type="PANTHER" id="PTHR37812">
    <property type="entry name" value="MU-LIKE PROPHAGE FLUMU PROTEIN C"/>
    <property type="match status" value="1"/>
</dbReference>
<dbReference type="EMBL" id="JAAITT010000042">
    <property type="protein sequence ID" value="NSJ51523.1"/>
    <property type="molecule type" value="Genomic_DNA"/>
</dbReference>
<dbReference type="Pfam" id="PF08765">
    <property type="entry name" value="Mor"/>
    <property type="match status" value="1"/>
</dbReference>